<feature type="compositionally biased region" description="Basic and acidic residues" evidence="1">
    <location>
        <begin position="9"/>
        <end position="22"/>
    </location>
</feature>
<evidence type="ECO:0000259" key="2">
    <source>
        <dbReference type="Pfam" id="PF08543"/>
    </source>
</evidence>
<gene>
    <name evidence="3" type="ORF">ACFFGG_09440</name>
</gene>
<proteinExistence type="predicted"/>
<dbReference type="RefSeq" id="WP_377482494.1">
    <property type="nucleotide sequence ID" value="NZ_JBHLTN010000018.1"/>
</dbReference>
<dbReference type="Gene3D" id="3.40.1190.20">
    <property type="match status" value="1"/>
</dbReference>
<feature type="region of interest" description="Disordered" evidence="1">
    <location>
        <begin position="1"/>
        <end position="28"/>
    </location>
</feature>
<dbReference type="Pfam" id="PF08543">
    <property type="entry name" value="Phos_pyr_kin"/>
    <property type="match status" value="1"/>
</dbReference>
<evidence type="ECO:0000313" key="4">
    <source>
        <dbReference type="Proteomes" id="UP001589834"/>
    </source>
</evidence>
<dbReference type="GO" id="GO:0016301">
    <property type="term" value="F:kinase activity"/>
    <property type="evidence" value="ECO:0007669"/>
    <property type="project" value="UniProtKB-KW"/>
</dbReference>
<name>A0ABV6PTB8_9BURK</name>
<sequence length="315" mass="33319">MSGLTSPETSHERDSSDDRSESDGAPVCVLGFNANDPTGAGGLSGDALVMGSVGAHLLPVMTGSYLRDSRETVDHAALDAAAIAQQAQLLAEDMPLQAVKVGFVGSAEAVAAVAAFVSDYPELPVITYMPDLSWWDEQQIDNYQDALRELLLPQTAVLVGHNTTLRHWLLPETASRRHTDATDLARAAAELGVSYVLVTGLVRPGDRIGSVLASPQAELCQQEFERIEADFMGAGDTLSAALTGLLAMGSDLTEATVEALQYLDQALDHGFCPGMGRALPDRLFWAEADEPPATGAADDAQAPADLTQVIHDTKH</sequence>
<dbReference type="PANTHER" id="PTHR20858">
    <property type="entry name" value="PHOSPHOMETHYLPYRIMIDINE KINASE"/>
    <property type="match status" value="1"/>
</dbReference>
<keyword evidence="4" id="KW-1185">Reference proteome</keyword>
<dbReference type="InterPro" id="IPR013749">
    <property type="entry name" value="PM/HMP-P_kinase-1"/>
</dbReference>
<feature type="domain" description="Pyridoxamine kinase/Phosphomethylpyrimidine kinase" evidence="2">
    <location>
        <begin position="36"/>
        <end position="277"/>
    </location>
</feature>
<reference evidence="3 4" key="1">
    <citation type="submission" date="2024-09" db="EMBL/GenBank/DDBJ databases">
        <authorList>
            <person name="Sun Q."/>
            <person name="Mori K."/>
        </authorList>
    </citation>
    <scope>NUCLEOTIDE SEQUENCE [LARGE SCALE GENOMIC DNA]</scope>
    <source>
        <strain evidence="3 4">NCAIM B.02336</strain>
    </source>
</reference>
<evidence type="ECO:0000313" key="3">
    <source>
        <dbReference type="EMBL" id="MFC0592779.1"/>
    </source>
</evidence>
<keyword evidence="3" id="KW-0418">Kinase</keyword>
<evidence type="ECO:0000256" key="1">
    <source>
        <dbReference type="SAM" id="MobiDB-lite"/>
    </source>
</evidence>
<dbReference type="PANTHER" id="PTHR20858:SF17">
    <property type="entry name" value="HYDROXYMETHYLPYRIMIDINE_PHOSPHOMETHYLPYRIMIDINE KINASE THI20-RELATED"/>
    <property type="match status" value="1"/>
</dbReference>
<dbReference type="Proteomes" id="UP001589834">
    <property type="component" value="Unassembled WGS sequence"/>
</dbReference>
<comment type="caution">
    <text evidence="3">The sequence shown here is derived from an EMBL/GenBank/DDBJ whole genome shotgun (WGS) entry which is preliminary data.</text>
</comment>
<protein>
    <submittedName>
        <fullName evidence="3">Hydroxymethylpyrimidine/phosphomethylpyrimidine kinase</fullName>
    </submittedName>
</protein>
<dbReference type="SUPFAM" id="SSF53613">
    <property type="entry name" value="Ribokinase-like"/>
    <property type="match status" value="1"/>
</dbReference>
<organism evidence="3 4">
    <name type="scientific">Ottowia pentelensis</name>
    <dbReference type="NCBI Taxonomy" id="511108"/>
    <lineage>
        <taxon>Bacteria</taxon>
        <taxon>Pseudomonadati</taxon>
        <taxon>Pseudomonadota</taxon>
        <taxon>Betaproteobacteria</taxon>
        <taxon>Burkholderiales</taxon>
        <taxon>Comamonadaceae</taxon>
        <taxon>Ottowia</taxon>
    </lineage>
</organism>
<accession>A0ABV6PTB8</accession>
<dbReference type="EMBL" id="JBHLTN010000018">
    <property type="protein sequence ID" value="MFC0592779.1"/>
    <property type="molecule type" value="Genomic_DNA"/>
</dbReference>
<keyword evidence="3" id="KW-0808">Transferase</keyword>
<dbReference type="InterPro" id="IPR029056">
    <property type="entry name" value="Ribokinase-like"/>
</dbReference>